<dbReference type="InterPro" id="IPR008952">
    <property type="entry name" value="Tetraspanin_EC2_sf"/>
</dbReference>
<dbReference type="GO" id="GO:0016020">
    <property type="term" value="C:membrane"/>
    <property type="evidence" value="ECO:0007669"/>
    <property type="project" value="UniProtKB-SubCell"/>
</dbReference>
<evidence type="ECO:0000256" key="3">
    <source>
        <dbReference type="ARBA" id="ARBA00022989"/>
    </source>
</evidence>
<dbReference type="EMBL" id="JAEAOA010002348">
    <property type="protein sequence ID" value="KAK3591567.1"/>
    <property type="molecule type" value="Genomic_DNA"/>
</dbReference>
<evidence type="ECO:0000256" key="2">
    <source>
        <dbReference type="ARBA" id="ARBA00022692"/>
    </source>
</evidence>
<dbReference type="InterPro" id="IPR018499">
    <property type="entry name" value="Tetraspanin/Peripherin"/>
</dbReference>
<keyword evidence="7" id="KW-1185">Reference proteome</keyword>
<evidence type="ECO:0000256" key="1">
    <source>
        <dbReference type="ARBA" id="ARBA00004141"/>
    </source>
</evidence>
<reference evidence="6" key="2">
    <citation type="journal article" date="2021" name="Genome Biol. Evol.">
        <title>Developing a high-quality reference genome for a parasitic bivalve with doubly uniparental inheritance (Bivalvia: Unionida).</title>
        <authorList>
            <person name="Smith C.H."/>
        </authorList>
    </citation>
    <scope>NUCLEOTIDE SEQUENCE</scope>
    <source>
        <strain evidence="6">CHS0354</strain>
        <tissue evidence="6">Mantle</tissue>
    </source>
</reference>
<keyword evidence="3 5" id="KW-1133">Transmembrane helix</keyword>
<keyword evidence="2 5" id="KW-0812">Transmembrane</keyword>
<evidence type="ECO:0000256" key="5">
    <source>
        <dbReference type="SAM" id="Phobius"/>
    </source>
</evidence>
<feature type="transmembrane region" description="Helical" evidence="5">
    <location>
        <begin position="96"/>
        <end position="117"/>
    </location>
</feature>
<dbReference type="GO" id="GO:0007601">
    <property type="term" value="P:visual perception"/>
    <property type="evidence" value="ECO:0007669"/>
    <property type="project" value="InterPro"/>
</dbReference>
<feature type="transmembrane region" description="Helical" evidence="5">
    <location>
        <begin position="58"/>
        <end position="76"/>
    </location>
</feature>
<organism evidence="6 7">
    <name type="scientific">Potamilus streckersoni</name>
    <dbReference type="NCBI Taxonomy" id="2493646"/>
    <lineage>
        <taxon>Eukaryota</taxon>
        <taxon>Metazoa</taxon>
        <taxon>Spiralia</taxon>
        <taxon>Lophotrochozoa</taxon>
        <taxon>Mollusca</taxon>
        <taxon>Bivalvia</taxon>
        <taxon>Autobranchia</taxon>
        <taxon>Heteroconchia</taxon>
        <taxon>Palaeoheterodonta</taxon>
        <taxon>Unionida</taxon>
        <taxon>Unionoidea</taxon>
        <taxon>Unionidae</taxon>
        <taxon>Ambleminae</taxon>
        <taxon>Lampsilini</taxon>
        <taxon>Potamilus</taxon>
    </lineage>
</organism>
<dbReference type="AlphaFoldDB" id="A0AAE0SGN8"/>
<protein>
    <recommendedName>
        <fullName evidence="8">Tetraspanin</fullName>
    </recommendedName>
</protein>
<dbReference type="Proteomes" id="UP001195483">
    <property type="component" value="Unassembled WGS sequence"/>
</dbReference>
<reference evidence="6" key="3">
    <citation type="submission" date="2023-05" db="EMBL/GenBank/DDBJ databases">
        <authorList>
            <person name="Smith C.H."/>
        </authorList>
    </citation>
    <scope>NUCLEOTIDE SEQUENCE</scope>
    <source>
        <strain evidence="6">CHS0354</strain>
        <tissue evidence="6">Mantle</tissue>
    </source>
</reference>
<keyword evidence="4 5" id="KW-0472">Membrane</keyword>
<dbReference type="PRINTS" id="PR00218">
    <property type="entry name" value="PERIPHERNRDS"/>
</dbReference>
<comment type="caution">
    <text evidence="6">The sequence shown here is derived from an EMBL/GenBank/DDBJ whole genome shotgun (WGS) entry which is preliminary data.</text>
</comment>
<evidence type="ECO:0000313" key="7">
    <source>
        <dbReference type="Proteomes" id="UP001195483"/>
    </source>
</evidence>
<evidence type="ECO:0000313" key="6">
    <source>
        <dbReference type="EMBL" id="KAK3591567.1"/>
    </source>
</evidence>
<proteinExistence type="predicted"/>
<sequence length="197" mass="21953">MCISCKISENVREKLGIAASVLGVLLCLCGLFLIFTGVYIKSEIDDRVMLLEGYSTGMLPHFLVSIGALAACLNGIGSKIAYDCGHSETRGRFQQILLFFIILMFLFSWVIFSGGIVSITHADDIETAFKHGLTSAMERYRYELPAKQTIDKLQMSMHCCGSSSYKDWFTVDWINRDALNTNHPDFESNCRKATPGP</sequence>
<evidence type="ECO:0008006" key="8">
    <source>
        <dbReference type="Google" id="ProtNLM"/>
    </source>
</evidence>
<evidence type="ECO:0000256" key="4">
    <source>
        <dbReference type="ARBA" id="ARBA00023136"/>
    </source>
</evidence>
<dbReference type="Pfam" id="PF00335">
    <property type="entry name" value="Tetraspanin"/>
    <property type="match status" value="1"/>
</dbReference>
<dbReference type="Gene3D" id="1.10.1450.10">
    <property type="entry name" value="Tetraspanin"/>
    <property type="match status" value="1"/>
</dbReference>
<gene>
    <name evidence="6" type="ORF">CHS0354_041612</name>
</gene>
<feature type="transmembrane region" description="Helical" evidence="5">
    <location>
        <begin position="15"/>
        <end position="38"/>
    </location>
</feature>
<reference evidence="6" key="1">
    <citation type="journal article" date="2021" name="Genome Biol. Evol.">
        <title>A High-Quality Reference Genome for a Parasitic Bivalve with Doubly Uniparental Inheritance (Bivalvia: Unionida).</title>
        <authorList>
            <person name="Smith C.H."/>
        </authorList>
    </citation>
    <scope>NUCLEOTIDE SEQUENCE</scope>
    <source>
        <strain evidence="6">CHS0354</strain>
    </source>
</reference>
<accession>A0AAE0SGN8</accession>
<dbReference type="SUPFAM" id="SSF48652">
    <property type="entry name" value="Tetraspanin"/>
    <property type="match status" value="1"/>
</dbReference>
<comment type="subcellular location">
    <subcellularLocation>
        <location evidence="1">Membrane</location>
        <topology evidence="1">Multi-pass membrane protein</topology>
    </subcellularLocation>
</comment>
<name>A0AAE0SGN8_9BIVA</name>
<dbReference type="InterPro" id="IPR000830">
    <property type="entry name" value="Peripherin/rom-1"/>
</dbReference>